<keyword evidence="2" id="KW-0418">Kinase</keyword>
<sequence>MSEQPDDMEYINEINRRTLENEIQIYQRLGHHDGIISCLGTSNYGIELAFAKQGNLEDYIQAQPEPQESLKIEWILSVIDTLSYVHSQGVLVDEIALRNFLVADGQLKLTDFGQSSLLPLSTDMDTICDNDLTTTIEILHLGWVIYSIAVWHVHKYYFFDKEHDMQWPNLQDLPPSEGLFCRTIVERCWNGQYINMKALKEEAYETLVGGRKQSDCCR</sequence>
<dbReference type="SUPFAM" id="SSF56112">
    <property type="entry name" value="Protein kinase-like (PK-like)"/>
    <property type="match status" value="1"/>
</dbReference>
<dbReference type="EMBL" id="AMGY01000004">
    <property type="protein sequence ID" value="EXJ84799.1"/>
    <property type="molecule type" value="Genomic_DNA"/>
</dbReference>
<feature type="domain" description="Protein kinase" evidence="1">
    <location>
        <begin position="1"/>
        <end position="218"/>
    </location>
</feature>
<protein>
    <submittedName>
        <fullName evidence="2">Serine/threonine protein kinase</fullName>
    </submittedName>
</protein>
<reference evidence="2 3" key="1">
    <citation type="submission" date="2013-03" db="EMBL/GenBank/DDBJ databases">
        <title>The Genome Sequence of Capronia epimyces CBS 606.96.</title>
        <authorList>
            <consortium name="The Broad Institute Genomics Platform"/>
            <person name="Cuomo C."/>
            <person name="de Hoog S."/>
            <person name="Gorbushina A."/>
            <person name="Walker B."/>
            <person name="Young S.K."/>
            <person name="Zeng Q."/>
            <person name="Gargeya S."/>
            <person name="Fitzgerald M."/>
            <person name="Haas B."/>
            <person name="Abouelleil A."/>
            <person name="Allen A.W."/>
            <person name="Alvarado L."/>
            <person name="Arachchi H.M."/>
            <person name="Berlin A.M."/>
            <person name="Chapman S.B."/>
            <person name="Gainer-Dewar J."/>
            <person name="Goldberg J."/>
            <person name="Griggs A."/>
            <person name="Gujja S."/>
            <person name="Hansen M."/>
            <person name="Howarth C."/>
            <person name="Imamovic A."/>
            <person name="Ireland A."/>
            <person name="Larimer J."/>
            <person name="McCowan C."/>
            <person name="Murphy C."/>
            <person name="Pearson M."/>
            <person name="Poon T.W."/>
            <person name="Priest M."/>
            <person name="Roberts A."/>
            <person name="Saif S."/>
            <person name="Shea T."/>
            <person name="Sisk P."/>
            <person name="Sykes S."/>
            <person name="Wortman J."/>
            <person name="Nusbaum C."/>
            <person name="Birren B."/>
        </authorList>
    </citation>
    <scope>NUCLEOTIDE SEQUENCE [LARGE SCALE GENOMIC DNA]</scope>
    <source>
        <strain evidence="2 3">CBS 606.96</strain>
    </source>
</reference>
<dbReference type="Gene3D" id="1.10.510.10">
    <property type="entry name" value="Transferase(Phosphotransferase) domain 1"/>
    <property type="match status" value="1"/>
</dbReference>
<evidence type="ECO:0000313" key="3">
    <source>
        <dbReference type="Proteomes" id="UP000019478"/>
    </source>
</evidence>
<dbReference type="OrthoDB" id="4156987at2759"/>
<dbReference type="InterPro" id="IPR011009">
    <property type="entry name" value="Kinase-like_dom_sf"/>
</dbReference>
<evidence type="ECO:0000313" key="2">
    <source>
        <dbReference type="EMBL" id="EXJ84799.1"/>
    </source>
</evidence>
<dbReference type="eggNOG" id="ENOG502SZQ8">
    <property type="taxonomic scope" value="Eukaryota"/>
</dbReference>
<dbReference type="Proteomes" id="UP000019478">
    <property type="component" value="Unassembled WGS sequence"/>
</dbReference>
<dbReference type="PANTHER" id="PTHR44167">
    <property type="entry name" value="OVARIAN-SPECIFIC SERINE/THREONINE-PROTEIN KINASE LOK-RELATED"/>
    <property type="match status" value="1"/>
</dbReference>
<dbReference type="HOGENOM" id="CLU_000288_31_3_1"/>
<dbReference type="GO" id="GO:0005524">
    <property type="term" value="F:ATP binding"/>
    <property type="evidence" value="ECO:0007669"/>
    <property type="project" value="InterPro"/>
</dbReference>
<dbReference type="Pfam" id="PF00069">
    <property type="entry name" value="Pkinase"/>
    <property type="match status" value="1"/>
</dbReference>
<dbReference type="PANTHER" id="PTHR44167:SF24">
    <property type="entry name" value="SERINE_THREONINE-PROTEIN KINASE CHK2"/>
    <property type="match status" value="1"/>
</dbReference>
<dbReference type="PROSITE" id="PS50011">
    <property type="entry name" value="PROTEIN_KINASE_DOM"/>
    <property type="match status" value="1"/>
</dbReference>
<keyword evidence="2" id="KW-0723">Serine/threonine-protein kinase</keyword>
<dbReference type="GeneID" id="19169584"/>
<accession>W9YR99</accession>
<dbReference type="AlphaFoldDB" id="W9YR99"/>
<dbReference type="STRING" id="1182542.W9YR99"/>
<keyword evidence="2" id="KW-0808">Transferase</keyword>
<keyword evidence="3" id="KW-1185">Reference proteome</keyword>
<dbReference type="GO" id="GO:0004674">
    <property type="term" value="F:protein serine/threonine kinase activity"/>
    <property type="evidence" value="ECO:0007669"/>
    <property type="project" value="UniProtKB-KW"/>
</dbReference>
<proteinExistence type="predicted"/>
<name>W9YR99_9EURO</name>
<dbReference type="InterPro" id="IPR000719">
    <property type="entry name" value="Prot_kinase_dom"/>
</dbReference>
<organism evidence="2 3">
    <name type="scientific">Capronia epimyces CBS 606.96</name>
    <dbReference type="NCBI Taxonomy" id="1182542"/>
    <lineage>
        <taxon>Eukaryota</taxon>
        <taxon>Fungi</taxon>
        <taxon>Dikarya</taxon>
        <taxon>Ascomycota</taxon>
        <taxon>Pezizomycotina</taxon>
        <taxon>Eurotiomycetes</taxon>
        <taxon>Chaetothyriomycetidae</taxon>
        <taxon>Chaetothyriales</taxon>
        <taxon>Herpotrichiellaceae</taxon>
        <taxon>Capronia</taxon>
    </lineage>
</organism>
<comment type="caution">
    <text evidence="2">The sequence shown here is derived from an EMBL/GenBank/DDBJ whole genome shotgun (WGS) entry which is preliminary data.</text>
</comment>
<evidence type="ECO:0000259" key="1">
    <source>
        <dbReference type="PROSITE" id="PS50011"/>
    </source>
</evidence>
<dbReference type="RefSeq" id="XP_007733784.1">
    <property type="nucleotide sequence ID" value="XM_007735594.1"/>
</dbReference>
<gene>
    <name evidence="2" type="ORF">A1O3_05471</name>
</gene>